<dbReference type="Proteomes" id="UP000735302">
    <property type="component" value="Unassembled WGS sequence"/>
</dbReference>
<dbReference type="EMBL" id="BLXT01006416">
    <property type="protein sequence ID" value="GFO31686.1"/>
    <property type="molecule type" value="Genomic_DNA"/>
</dbReference>
<evidence type="ECO:0000256" key="5">
    <source>
        <dbReference type="ARBA" id="ARBA00022827"/>
    </source>
</evidence>
<dbReference type="InterPro" id="IPR023753">
    <property type="entry name" value="FAD/NAD-binding_dom"/>
</dbReference>
<gene>
    <name evidence="12" type="ORF">PoB_005819100</name>
</gene>
<proteinExistence type="inferred from homology"/>
<sequence length="267" mass="29084">MGHIAGGLDKDIARVIEKKLKKSFKEILVDTKVKSLAIKKGKVEVVYANKDQEETRVFDKVLLSIGRRPQSELLKIANINLTTDEKGFIVINEKMQTNLEHIFAIGDVAGNPMLAHKASREGHVAVEVILGKKTIFDNLGIPNVIYTDPEVAWVGLTENEAKAKGIAYKVGSFSWGASGRATAMNKKEGLTKILFHPKNERVLGVSIVGANAGELIGEGVLALEMGAVREDITATIHAHPTLSETFLEAAENLHGMATHMFVPKRKS</sequence>
<evidence type="ECO:0000313" key="12">
    <source>
        <dbReference type="EMBL" id="GFO31686.1"/>
    </source>
</evidence>
<comment type="catalytic activity">
    <reaction evidence="9">
        <text>N(6)-[(R)-dihydrolipoyl]-L-lysyl-[protein] + NAD(+) = N(6)-[(R)-lipoyl]-L-lysyl-[protein] + NADH + H(+)</text>
        <dbReference type="Rhea" id="RHEA:15045"/>
        <dbReference type="Rhea" id="RHEA-COMP:10474"/>
        <dbReference type="Rhea" id="RHEA-COMP:10475"/>
        <dbReference type="ChEBI" id="CHEBI:15378"/>
        <dbReference type="ChEBI" id="CHEBI:57540"/>
        <dbReference type="ChEBI" id="CHEBI:57945"/>
        <dbReference type="ChEBI" id="CHEBI:83099"/>
        <dbReference type="ChEBI" id="CHEBI:83100"/>
        <dbReference type="EC" id="1.8.1.4"/>
    </reaction>
</comment>
<evidence type="ECO:0000256" key="1">
    <source>
        <dbReference type="ARBA" id="ARBA00001974"/>
    </source>
</evidence>
<comment type="cofactor">
    <cofactor evidence="1">
        <name>FAD</name>
        <dbReference type="ChEBI" id="CHEBI:57692"/>
    </cofactor>
</comment>
<dbReference type="InterPro" id="IPR016156">
    <property type="entry name" value="FAD/NAD-linked_Rdtase_dimer_sf"/>
</dbReference>
<evidence type="ECO:0000256" key="2">
    <source>
        <dbReference type="ARBA" id="ARBA00007532"/>
    </source>
</evidence>
<organism evidence="12 13">
    <name type="scientific">Plakobranchus ocellatus</name>
    <dbReference type="NCBI Taxonomy" id="259542"/>
    <lineage>
        <taxon>Eukaryota</taxon>
        <taxon>Metazoa</taxon>
        <taxon>Spiralia</taxon>
        <taxon>Lophotrochozoa</taxon>
        <taxon>Mollusca</taxon>
        <taxon>Gastropoda</taxon>
        <taxon>Heterobranchia</taxon>
        <taxon>Euthyneura</taxon>
        <taxon>Panpulmonata</taxon>
        <taxon>Sacoglossa</taxon>
        <taxon>Placobranchoidea</taxon>
        <taxon>Plakobranchidae</taxon>
        <taxon>Plakobranchus</taxon>
    </lineage>
</organism>
<dbReference type="Gene3D" id="3.30.390.30">
    <property type="match status" value="1"/>
</dbReference>
<comment type="caution">
    <text evidence="12">The sequence shown here is derived from an EMBL/GenBank/DDBJ whole genome shotgun (WGS) entry which is preliminary data.</text>
</comment>
<dbReference type="PANTHER" id="PTHR22912:SF160">
    <property type="entry name" value="DIHYDROLIPOYL DEHYDROGENASE"/>
    <property type="match status" value="1"/>
</dbReference>
<dbReference type="FunFam" id="3.30.390.30:FF:000001">
    <property type="entry name" value="Dihydrolipoyl dehydrogenase"/>
    <property type="match status" value="1"/>
</dbReference>
<dbReference type="SUPFAM" id="SSF51905">
    <property type="entry name" value="FAD/NAD(P)-binding domain"/>
    <property type="match status" value="1"/>
</dbReference>
<evidence type="ECO:0000256" key="4">
    <source>
        <dbReference type="ARBA" id="ARBA00022630"/>
    </source>
</evidence>
<name>A0AAV4CFW7_9GAST</name>
<keyword evidence="6" id="KW-0560">Oxidoreductase</keyword>
<dbReference type="GO" id="GO:0006103">
    <property type="term" value="P:2-oxoglutarate metabolic process"/>
    <property type="evidence" value="ECO:0007669"/>
    <property type="project" value="TreeGrafter"/>
</dbReference>
<evidence type="ECO:0000256" key="7">
    <source>
        <dbReference type="ARBA" id="ARBA00023027"/>
    </source>
</evidence>
<dbReference type="PRINTS" id="PR00411">
    <property type="entry name" value="PNDRDTASEI"/>
</dbReference>
<accession>A0AAV4CFW7</accession>
<dbReference type="GO" id="GO:0004148">
    <property type="term" value="F:dihydrolipoyl dehydrogenase (NADH) activity"/>
    <property type="evidence" value="ECO:0007669"/>
    <property type="project" value="UniProtKB-EC"/>
</dbReference>
<dbReference type="InterPro" id="IPR004099">
    <property type="entry name" value="Pyr_nucl-diS_OxRdtase_dimer"/>
</dbReference>
<evidence type="ECO:0000313" key="13">
    <source>
        <dbReference type="Proteomes" id="UP000735302"/>
    </source>
</evidence>
<dbReference type="Gene3D" id="3.50.50.60">
    <property type="entry name" value="FAD/NAD(P)-binding domain"/>
    <property type="match status" value="2"/>
</dbReference>
<keyword evidence="7" id="KW-0520">NAD</keyword>
<keyword evidence="5" id="KW-0274">FAD</keyword>
<evidence type="ECO:0000256" key="6">
    <source>
        <dbReference type="ARBA" id="ARBA00023002"/>
    </source>
</evidence>
<dbReference type="GO" id="GO:0050660">
    <property type="term" value="F:flavin adenine dinucleotide binding"/>
    <property type="evidence" value="ECO:0007669"/>
    <property type="project" value="TreeGrafter"/>
</dbReference>
<dbReference type="InterPro" id="IPR050151">
    <property type="entry name" value="Class-I_Pyr_Nuc-Dis_Oxidored"/>
</dbReference>
<evidence type="ECO:0000256" key="3">
    <source>
        <dbReference type="ARBA" id="ARBA00012608"/>
    </source>
</evidence>
<dbReference type="InterPro" id="IPR036188">
    <property type="entry name" value="FAD/NAD-bd_sf"/>
</dbReference>
<dbReference type="PRINTS" id="PR00368">
    <property type="entry name" value="FADPNR"/>
</dbReference>
<dbReference type="Pfam" id="PF07992">
    <property type="entry name" value="Pyr_redox_2"/>
    <property type="match status" value="1"/>
</dbReference>
<evidence type="ECO:0000259" key="11">
    <source>
        <dbReference type="Pfam" id="PF07992"/>
    </source>
</evidence>
<dbReference type="PANTHER" id="PTHR22912">
    <property type="entry name" value="DISULFIDE OXIDOREDUCTASE"/>
    <property type="match status" value="1"/>
</dbReference>
<protein>
    <recommendedName>
        <fullName evidence="3">dihydrolipoyl dehydrogenase</fullName>
        <ecNumber evidence="3">1.8.1.4</ecNumber>
    </recommendedName>
    <alternativeName>
        <fullName evidence="8">Dihydrolipoamide dehydrogenase</fullName>
    </alternativeName>
</protein>
<evidence type="ECO:0000256" key="8">
    <source>
        <dbReference type="ARBA" id="ARBA00031281"/>
    </source>
</evidence>
<dbReference type="AlphaFoldDB" id="A0AAV4CFW7"/>
<dbReference type="EC" id="1.8.1.4" evidence="3"/>
<reference evidence="12 13" key="1">
    <citation type="journal article" date="2021" name="Elife">
        <title>Chloroplast acquisition without the gene transfer in kleptoplastic sea slugs, Plakobranchus ocellatus.</title>
        <authorList>
            <person name="Maeda T."/>
            <person name="Takahashi S."/>
            <person name="Yoshida T."/>
            <person name="Shimamura S."/>
            <person name="Takaki Y."/>
            <person name="Nagai Y."/>
            <person name="Toyoda A."/>
            <person name="Suzuki Y."/>
            <person name="Arimoto A."/>
            <person name="Ishii H."/>
            <person name="Satoh N."/>
            <person name="Nishiyama T."/>
            <person name="Hasebe M."/>
            <person name="Maruyama T."/>
            <person name="Minagawa J."/>
            <person name="Obokata J."/>
            <person name="Shigenobu S."/>
        </authorList>
    </citation>
    <scope>NUCLEOTIDE SEQUENCE [LARGE SCALE GENOMIC DNA]</scope>
</reference>
<dbReference type="SUPFAM" id="SSF55424">
    <property type="entry name" value="FAD/NAD-linked reductases, dimerisation (C-terminal) domain"/>
    <property type="match status" value="1"/>
</dbReference>
<evidence type="ECO:0000259" key="10">
    <source>
        <dbReference type="Pfam" id="PF02852"/>
    </source>
</evidence>
<keyword evidence="4" id="KW-0285">Flavoprotein</keyword>
<comment type="similarity">
    <text evidence="2">Belongs to the class-I pyridine nucleotide-disulfide oxidoreductase family.</text>
</comment>
<evidence type="ECO:0000256" key="9">
    <source>
        <dbReference type="ARBA" id="ARBA00049187"/>
    </source>
</evidence>
<feature type="domain" description="Pyridine nucleotide-disulphide oxidoreductase dimerisation" evidence="10">
    <location>
        <begin position="141"/>
        <end position="250"/>
    </location>
</feature>
<dbReference type="Pfam" id="PF02852">
    <property type="entry name" value="Pyr_redox_dim"/>
    <property type="match status" value="1"/>
</dbReference>
<feature type="domain" description="FAD/NAD(P)-binding" evidence="11">
    <location>
        <begin position="5"/>
        <end position="122"/>
    </location>
</feature>
<keyword evidence="13" id="KW-1185">Reference proteome</keyword>